<gene>
    <name evidence="1" type="ORF">DKT69_15365</name>
</gene>
<sequence length="151" mass="16850">MNTNLRLRQDRNPTGARHLNWVKVVALLNGAATNGGAGNAAFDLLKLSLSATASRIDQRRRDRTSHLSEEDAVAIATSCACLTVGIDDPARLRLRHTSVLRHWQRVRLESWRVALTDRPKQFDMVIVGLKVLPDRLEGSQVLVEAQRPLAR</sequence>
<dbReference type="AlphaFoldDB" id="A0A317DIS0"/>
<accession>A0A317DIS0</accession>
<dbReference type="Proteomes" id="UP000246050">
    <property type="component" value="Unassembled WGS sequence"/>
</dbReference>
<protein>
    <submittedName>
        <fullName evidence="1">Uncharacterized protein</fullName>
    </submittedName>
</protein>
<dbReference type="RefSeq" id="WP_109802238.1">
    <property type="nucleotide sequence ID" value="NZ_QGKS01000223.1"/>
</dbReference>
<dbReference type="EMBL" id="QGKS01000223">
    <property type="protein sequence ID" value="PWR14639.1"/>
    <property type="molecule type" value="Genomic_DNA"/>
</dbReference>
<comment type="caution">
    <text evidence="1">The sequence shown here is derived from an EMBL/GenBank/DDBJ whole genome shotgun (WGS) entry which is preliminary data.</text>
</comment>
<reference evidence="1 2" key="1">
    <citation type="submission" date="2018-05" db="EMBL/GenBank/DDBJ databases">
        <title>Micromonosporas from Atacama Desert.</title>
        <authorList>
            <person name="Carro L."/>
            <person name="Golinska P."/>
            <person name="Klenk H.-P."/>
            <person name="Goodfellow M."/>
        </authorList>
    </citation>
    <scope>NUCLEOTIDE SEQUENCE [LARGE SCALE GENOMIC DNA]</scope>
    <source>
        <strain evidence="1 2">4G51</strain>
    </source>
</reference>
<proteinExistence type="predicted"/>
<organism evidence="1 2">
    <name type="scientific">Micromonospora sicca</name>
    <dbReference type="NCBI Taxonomy" id="2202420"/>
    <lineage>
        <taxon>Bacteria</taxon>
        <taxon>Bacillati</taxon>
        <taxon>Actinomycetota</taxon>
        <taxon>Actinomycetes</taxon>
        <taxon>Micromonosporales</taxon>
        <taxon>Micromonosporaceae</taxon>
        <taxon>Micromonospora</taxon>
    </lineage>
</organism>
<evidence type="ECO:0000313" key="2">
    <source>
        <dbReference type="Proteomes" id="UP000246050"/>
    </source>
</evidence>
<name>A0A317DIS0_9ACTN</name>
<evidence type="ECO:0000313" key="1">
    <source>
        <dbReference type="EMBL" id="PWR14639.1"/>
    </source>
</evidence>